<evidence type="ECO:0000313" key="8">
    <source>
        <dbReference type="Proteomes" id="UP000028630"/>
    </source>
</evidence>
<evidence type="ECO:0000259" key="6">
    <source>
        <dbReference type="Pfam" id="PF00419"/>
    </source>
</evidence>
<dbReference type="Proteomes" id="UP000028630">
    <property type="component" value="Unassembled WGS sequence"/>
</dbReference>
<dbReference type="RefSeq" id="WP_038154369.1">
    <property type="nucleotide sequence ID" value="NZ_JMTB01000037.1"/>
</dbReference>
<dbReference type="eggNOG" id="COG3539">
    <property type="taxonomic scope" value="Bacteria"/>
</dbReference>
<dbReference type="Gene3D" id="2.60.40.1090">
    <property type="entry name" value="Fimbrial-type adhesion domain"/>
    <property type="match status" value="1"/>
</dbReference>
<sequence>MKKVLLSAALLPFAVVVTMQTANASDGTIRFNGSIVDSPCVISSNSQNQEVDMGAVKSSTFSTAGDKSTATPFQIRLEECDLTAGKTKVNVVFNGIGDDDDTTLLSVDNGAGSATGVGIGLFDAKGEAIALNDGASLEALSEGETVLNYDARYVSTKDAVTVGSASGQVDFSLTYE</sequence>
<name>A0A085AHF4_9ENTR</name>
<evidence type="ECO:0000256" key="5">
    <source>
        <dbReference type="SAM" id="SignalP"/>
    </source>
</evidence>
<dbReference type="SUPFAM" id="SSF49401">
    <property type="entry name" value="Bacterial adhesins"/>
    <property type="match status" value="1"/>
</dbReference>
<accession>A0A085AHF4</accession>
<dbReference type="PANTHER" id="PTHR33420:SF12">
    <property type="entry name" value="FIMBRIN-LIKE PROTEIN FIMI-RELATED"/>
    <property type="match status" value="1"/>
</dbReference>
<dbReference type="InterPro" id="IPR008966">
    <property type="entry name" value="Adhesion_dom_sf"/>
</dbReference>
<dbReference type="EMBL" id="JMTB01000037">
    <property type="protein sequence ID" value="KFC09649.1"/>
    <property type="molecule type" value="Genomic_DNA"/>
</dbReference>
<dbReference type="Pfam" id="PF00419">
    <property type="entry name" value="Fimbrial"/>
    <property type="match status" value="1"/>
</dbReference>
<feature type="domain" description="Fimbrial-type adhesion" evidence="6">
    <location>
        <begin position="29"/>
        <end position="175"/>
    </location>
</feature>
<dbReference type="GO" id="GO:0043709">
    <property type="term" value="P:cell adhesion involved in single-species biofilm formation"/>
    <property type="evidence" value="ECO:0007669"/>
    <property type="project" value="TreeGrafter"/>
</dbReference>
<feature type="signal peptide" evidence="5">
    <location>
        <begin position="1"/>
        <end position="24"/>
    </location>
</feature>
<dbReference type="AlphaFoldDB" id="A0A085AHF4"/>
<keyword evidence="4" id="KW-0281">Fimbrium</keyword>
<comment type="similarity">
    <text evidence="2">Belongs to the fimbrial protein family.</text>
</comment>
<proteinExistence type="inferred from homology"/>
<dbReference type="InterPro" id="IPR050263">
    <property type="entry name" value="Bact_Fimbrial_Adh_Pro"/>
</dbReference>
<dbReference type="GO" id="GO:0009289">
    <property type="term" value="C:pilus"/>
    <property type="evidence" value="ECO:0007669"/>
    <property type="project" value="UniProtKB-SubCell"/>
</dbReference>
<dbReference type="InterPro" id="IPR036937">
    <property type="entry name" value="Adhesion_dom_fimbrial_sf"/>
</dbReference>
<keyword evidence="3 5" id="KW-0732">Signal</keyword>
<dbReference type="InterPro" id="IPR000259">
    <property type="entry name" value="Adhesion_dom_fimbrial"/>
</dbReference>
<dbReference type="PANTHER" id="PTHR33420">
    <property type="entry name" value="FIMBRIAL SUBUNIT ELFA-RELATED"/>
    <property type="match status" value="1"/>
</dbReference>
<dbReference type="OrthoDB" id="7030999at2"/>
<evidence type="ECO:0000256" key="3">
    <source>
        <dbReference type="ARBA" id="ARBA00022729"/>
    </source>
</evidence>
<evidence type="ECO:0000256" key="2">
    <source>
        <dbReference type="ARBA" id="ARBA00006671"/>
    </source>
</evidence>
<reference evidence="8" key="1">
    <citation type="submission" date="2014-05" db="EMBL/GenBank/DDBJ databases">
        <title>ATOL: Assembling a taxonomically balanced genome-scale reconstruction of the evolutionary history of the Enterobacteriaceae.</title>
        <authorList>
            <person name="Plunkett G. III"/>
            <person name="Neeno-Eckwall E.C."/>
            <person name="Glasner J.D."/>
            <person name="Perna N.T."/>
        </authorList>
    </citation>
    <scope>NUCLEOTIDE SEQUENCE [LARGE SCALE GENOMIC DNA]</scope>
    <source>
        <strain evidence="8">ATCC 49490</strain>
    </source>
</reference>
<protein>
    <submittedName>
        <fullName evidence="7">Type 1 fimbriae major subunit</fullName>
    </submittedName>
</protein>
<comment type="caution">
    <text evidence="7">The sequence shown here is derived from an EMBL/GenBank/DDBJ whole genome shotgun (WGS) entry which is preliminary data.</text>
</comment>
<organism evidence="7 8">
    <name type="scientific">Trabulsiella guamensis ATCC 49490</name>
    <dbReference type="NCBI Taxonomy" id="1005994"/>
    <lineage>
        <taxon>Bacteria</taxon>
        <taxon>Pseudomonadati</taxon>
        <taxon>Pseudomonadota</taxon>
        <taxon>Gammaproteobacteria</taxon>
        <taxon>Enterobacterales</taxon>
        <taxon>Enterobacteriaceae</taxon>
        <taxon>Trabulsiella</taxon>
    </lineage>
</organism>
<keyword evidence="8" id="KW-1185">Reference proteome</keyword>
<evidence type="ECO:0000313" key="7">
    <source>
        <dbReference type="EMBL" id="KFC09649.1"/>
    </source>
</evidence>
<feature type="chain" id="PRO_5001786325" evidence="5">
    <location>
        <begin position="25"/>
        <end position="176"/>
    </location>
</feature>
<gene>
    <name evidence="7" type="ORF">GTGU_00796</name>
</gene>
<comment type="subcellular location">
    <subcellularLocation>
        <location evidence="1">Fimbrium</location>
    </subcellularLocation>
</comment>
<evidence type="ECO:0000256" key="1">
    <source>
        <dbReference type="ARBA" id="ARBA00004561"/>
    </source>
</evidence>
<evidence type="ECO:0000256" key="4">
    <source>
        <dbReference type="ARBA" id="ARBA00023263"/>
    </source>
</evidence>